<reference evidence="3" key="1">
    <citation type="journal article" date="2005" name="Nature">
        <title>The map-based sequence of the rice genome.</title>
        <authorList>
            <consortium name="International rice genome sequencing project (IRGSP)"/>
            <person name="Matsumoto T."/>
            <person name="Wu J."/>
            <person name="Kanamori H."/>
            <person name="Katayose Y."/>
            <person name="Fujisawa M."/>
            <person name="Namiki N."/>
            <person name="Mizuno H."/>
            <person name="Yamamoto K."/>
            <person name="Antonio B.A."/>
            <person name="Baba T."/>
            <person name="Sakata K."/>
            <person name="Nagamura Y."/>
            <person name="Aoki H."/>
            <person name="Arikawa K."/>
            <person name="Arita K."/>
            <person name="Bito T."/>
            <person name="Chiden Y."/>
            <person name="Fujitsuka N."/>
            <person name="Fukunaka R."/>
            <person name="Hamada M."/>
            <person name="Harada C."/>
            <person name="Hayashi A."/>
            <person name="Hijishita S."/>
            <person name="Honda M."/>
            <person name="Hosokawa S."/>
            <person name="Ichikawa Y."/>
            <person name="Idonuma A."/>
            <person name="Iijima M."/>
            <person name="Ikeda M."/>
            <person name="Ikeno M."/>
            <person name="Ito K."/>
            <person name="Ito S."/>
            <person name="Ito T."/>
            <person name="Ito Y."/>
            <person name="Ito Y."/>
            <person name="Iwabuchi A."/>
            <person name="Kamiya K."/>
            <person name="Karasawa W."/>
            <person name="Kurita K."/>
            <person name="Katagiri S."/>
            <person name="Kikuta A."/>
            <person name="Kobayashi H."/>
            <person name="Kobayashi N."/>
            <person name="Machita K."/>
            <person name="Maehara T."/>
            <person name="Masukawa M."/>
            <person name="Mizubayashi T."/>
            <person name="Mukai Y."/>
            <person name="Nagasaki H."/>
            <person name="Nagata Y."/>
            <person name="Naito S."/>
            <person name="Nakashima M."/>
            <person name="Nakama Y."/>
            <person name="Nakamichi Y."/>
            <person name="Nakamura M."/>
            <person name="Meguro A."/>
            <person name="Negishi M."/>
            <person name="Ohta I."/>
            <person name="Ohta T."/>
            <person name="Okamoto M."/>
            <person name="Ono N."/>
            <person name="Saji S."/>
            <person name="Sakaguchi M."/>
            <person name="Sakai K."/>
            <person name="Shibata M."/>
            <person name="Shimokawa T."/>
            <person name="Song J."/>
            <person name="Takazaki Y."/>
            <person name="Terasawa K."/>
            <person name="Tsugane M."/>
            <person name="Tsuji K."/>
            <person name="Ueda S."/>
            <person name="Waki K."/>
            <person name="Yamagata H."/>
            <person name="Yamamoto M."/>
            <person name="Yamamoto S."/>
            <person name="Yamane H."/>
            <person name="Yoshiki S."/>
            <person name="Yoshihara R."/>
            <person name="Yukawa K."/>
            <person name="Zhong H."/>
            <person name="Yano M."/>
            <person name="Yuan Q."/>
            <person name="Ouyang S."/>
            <person name="Liu J."/>
            <person name="Jones K.M."/>
            <person name="Gansberger K."/>
            <person name="Moffat K."/>
            <person name="Hill J."/>
            <person name="Bera J."/>
            <person name="Fadrosh D."/>
            <person name="Jin S."/>
            <person name="Johri S."/>
            <person name="Kim M."/>
            <person name="Overton L."/>
            <person name="Reardon M."/>
            <person name="Tsitrin T."/>
            <person name="Vuong H."/>
            <person name="Weaver B."/>
            <person name="Ciecko A."/>
            <person name="Tallon L."/>
            <person name="Jackson J."/>
            <person name="Pai G."/>
            <person name="Aken S.V."/>
            <person name="Utterback T."/>
            <person name="Reidmuller S."/>
            <person name="Feldblyum T."/>
            <person name="Hsiao J."/>
            <person name="Zismann V."/>
            <person name="Iobst S."/>
            <person name="de Vazeille A.R."/>
            <person name="Buell C.R."/>
            <person name="Ying K."/>
            <person name="Li Y."/>
            <person name="Lu T."/>
            <person name="Huang Y."/>
            <person name="Zhao Q."/>
            <person name="Feng Q."/>
            <person name="Zhang L."/>
            <person name="Zhu J."/>
            <person name="Weng Q."/>
            <person name="Mu J."/>
            <person name="Lu Y."/>
            <person name="Fan D."/>
            <person name="Liu Y."/>
            <person name="Guan J."/>
            <person name="Zhang Y."/>
            <person name="Yu S."/>
            <person name="Liu X."/>
            <person name="Zhang Y."/>
            <person name="Hong G."/>
            <person name="Han B."/>
            <person name="Choisne N."/>
            <person name="Demange N."/>
            <person name="Orjeda G."/>
            <person name="Samain S."/>
            <person name="Cattolico L."/>
            <person name="Pelletier E."/>
            <person name="Couloux A."/>
            <person name="Segurens B."/>
            <person name="Wincker P."/>
            <person name="D'Hont A."/>
            <person name="Scarpelli C."/>
            <person name="Weissenbach J."/>
            <person name="Salanoubat M."/>
            <person name="Quetier F."/>
            <person name="Yu Y."/>
            <person name="Kim H.R."/>
            <person name="Rambo T."/>
            <person name="Currie J."/>
            <person name="Collura K."/>
            <person name="Luo M."/>
            <person name="Yang T."/>
            <person name="Ammiraju J.S.S."/>
            <person name="Engler F."/>
            <person name="Soderlund C."/>
            <person name="Wing R.A."/>
            <person name="Palmer L.E."/>
            <person name="de la Bastide M."/>
            <person name="Spiegel L."/>
            <person name="Nascimento L."/>
            <person name="Zutavern T."/>
            <person name="O'Shaughnessy A."/>
            <person name="Dike S."/>
            <person name="Dedhia N."/>
            <person name="Preston R."/>
            <person name="Balija V."/>
            <person name="McCombie W.R."/>
            <person name="Chow T."/>
            <person name="Chen H."/>
            <person name="Chung M."/>
            <person name="Chen C."/>
            <person name="Shaw J."/>
            <person name="Wu H."/>
            <person name="Hsiao K."/>
            <person name="Chao Y."/>
            <person name="Chu M."/>
            <person name="Cheng C."/>
            <person name="Hour A."/>
            <person name="Lee P."/>
            <person name="Lin S."/>
            <person name="Lin Y."/>
            <person name="Liou J."/>
            <person name="Liu S."/>
            <person name="Hsing Y."/>
            <person name="Raghuvanshi S."/>
            <person name="Mohanty A."/>
            <person name="Bharti A.K."/>
            <person name="Gaur A."/>
            <person name="Gupta V."/>
            <person name="Kumar D."/>
            <person name="Ravi V."/>
            <person name="Vij S."/>
            <person name="Kapur A."/>
            <person name="Khurana P."/>
            <person name="Khurana P."/>
            <person name="Khurana J.P."/>
            <person name="Tyagi A.K."/>
            <person name="Gaikwad K."/>
            <person name="Singh A."/>
            <person name="Dalal V."/>
            <person name="Srivastava S."/>
            <person name="Dixit A."/>
            <person name="Pal A.K."/>
            <person name="Ghazi I.A."/>
            <person name="Yadav M."/>
            <person name="Pandit A."/>
            <person name="Bhargava A."/>
            <person name="Sureshbabu K."/>
            <person name="Batra K."/>
            <person name="Sharma T.R."/>
            <person name="Mohapatra T."/>
            <person name="Singh N.K."/>
            <person name="Messing J."/>
            <person name="Nelson A.B."/>
            <person name="Fuks G."/>
            <person name="Kavchok S."/>
            <person name="Keizer G."/>
            <person name="Linton E."/>
            <person name="Llaca V."/>
            <person name="Song R."/>
            <person name="Tanyolac B."/>
            <person name="Young S."/>
            <person name="Ho-Il K."/>
            <person name="Hahn J.H."/>
            <person name="Sangsakoo G."/>
            <person name="Vanavichit A."/>
            <person name="de Mattos Luiz.A.T."/>
            <person name="Zimmer P.D."/>
            <person name="Malone G."/>
            <person name="Dellagostin O."/>
            <person name="de Oliveira A.C."/>
            <person name="Bevan M."/>
            <person name="Bancroft I."/>
            <person name="Minx P."/>
            <person name="Cordum H."/>
            <person name="Wilson R."/>
            <person name="Cheng Z."/>
            <person name="Jin W."/>
            <person name="Jiang J."/>
            <person name="Leong S.A."/>
            <person name="Iwama H."/>
            <person name="Gojobori T."/>
            <person name="Itoh T."/>
            <person name="Niimura Y."/>
            <person name="Fujii Y."/>
            <person name="Habara T."/>
            <person name="Sakai H."/>
            <person name="Sato Y."/>
            <person name="Wilson G."/>
            <person name="Kumar K."/>
            <person name="McCouch S."/>
            <person name="Juretic N."/>
            <person name="Hoen D."/>
            <person name="Wright S."/>
            <person name="Bruskiewich R."/>
            <person name="Bureau T."/>
            <person name="Miyao A."/>
            <person name="Hirochika H."/>
            <person name="Nishikawa T."/>
            <person name="Kadowaki K."/>
            <person name="Sugiura M."/>
            <person name="Burr B."/>
            <person name="Sasaki T."/>
        </authorList>
    </citation>
    <scope>NUCLEOTIDE SEQUENCE [LARGE SCALE GENOMIC DNA]</scope>
    <source>
        <strain evidence="3">cv. Nipponbare</strain>
    </source>
</reference>
<sequence length="335" mass="37405">MPPPSHFPSIAVTPVWDPHVSSILFLHPLSSPFPISLRQTAAACGRRTAAAGGRRQHRSSSAPFTVVCTKDSCSAALCPTPKIKSHRRQEIQVQSLICFDDLQSRRCSLLIIRSLALLFELAHDDDSHHADDDHDDDEGGAARKQQPAEAVDQLVAATTPASCCSGDEEDVDQLAAATTPASQLQMDYTRTSSGTTSQRRKPTQDTTQRRWRWPCRHRWSGNSAVAFVALAAIVGRLLLLPPPPVTCCCCSPERDGEGRKEGMEEEDGADVWVPHWSDGDGWKMRRRWHGSNFTKFQWHSADFVNSSDTFSKRHRNVFVETVSKAYRHFKRLNHK</sequence>
<dbReference type="AlphaFoldDB" id="Q5VPV4"/>
<evidence type="ECO:0000256" key="1">
    <source>
        <dbReference type="SAM" id="MobiDB-lite"/>
    </source>
</evidence>
<organism evidence="2 3">
    <name type="scientific">Oryza sativa subsp. japonica</name>
    <name type="common">Rice</name>
    <dbReference type="NCBI Taxonomy" id="39947"/>
    <lineage>
        <taxon>Eukaryota</taxon>
        <taxon>Viridiplantae</taxon>
        <taxon>Streptophyta</taxon>
        <taxon>Embryophyta</taxon>
        <taxon>Tracheophyta</taxon>
        <taxon>Spermatophyta</taxon>
        <taxon>Magnoliopsida</taxon>
        <taxon>Liliopsida</taxon>
        <taxon>Poales</taxon>
        <taxon>Poaceae</taxon>
        <taxon>BOP clade</taxon>
        <taxon>Oryzoideae</taxon>
        <taxon>Oryzeae</taxon>
        <taxon>Oryzinae</taxon>
        <taxon>Oryza</taxon>
        <taxon>Oryza sativa</taxon>
    </lineage>
</organism>
<protein>
    <submittedName>
        <fullName evidence="2">Uncharacterized protein</fullName>
    </submittedName>
</protein>
<reference evidence="3" key="2">
    <citation type="journal article" date="2008" name="Nucleic Acids Res.">
        <title>The rice annotation project database (RAP-DB): 2008 update.</title>
        <authorList>
            <consortium name="The rice annotation project (RAP)"/>
        </authorList>
    </citation>
    <scope>GENOME REANNOTATION</scope>
    <source>
        <strain evidence="3">cv. Nipponbare</strain>
    </source>
</reference>
<proteinExistence type="predicted"/>
<evidence type="ECO:0000313" key="2">
    <source>
        <dbReference type="EMBL" id="BAD68521.1"/>
    </source>
</evidence>
<feature type="region of interest" description="Disordered" evidence="1">
    <location>
        <begin position="127"/>
        <end position="150"/>
    </location>
</feature>
<dbReference type="EMBL" id="AP003540">
    <property type="protein sequence ID" value="BAD68521.1"/>
    <property type="molecule type" value="Genomic_DNA"/>
</dbReference>
<accession>Q5VPV4</accession>
<name>Q5VPV4_ORYSJ</name>
<dbReference type="Proteomes" id="UP000000763">
    <property type="component" value="Chromosome 6"/>
</dbReference>
<gene>
    <name evidence="2" type="primary">P0450D12.7</name>
</gene>
<evidence type="ECO:0000313" key="3">
    <source>
        <dbReference type="Proteomes" id="UP000000763"/>
    </source>
</evidence>
<feature type="region of interest" description="Disordered" evidence="1">
    <location>
        <begin position="178"/>
        <end position="210"/>
    </location>
</feature>
<feature type="compositionally biased region" description="Polar residues" evidence="1">
    <location>
        <begin position="179"/>
        <end position="188"/>
    </location>
</feature>